<dbReference type="Proteomes" id="UP000234456">
    <property type="component" value="Unassembled WGS sequence"/>
</dbReference>
<reference evidence="2 3" key="1">
    <citation type="submission" date="2017-12" db="EMBL/GenBank/DDBJ databases">
        <title>Draft genome sequence of Ralstonia pickettii 52.</title>
        <authorList>
            <person name="Zheng B."/>
        </authorList>
    </citation>
    <scope>NUCLEOTIDE SEQUENCE [LARGE SCALE GENOMIC DNA]</scope>
    <source>
        <strain evidence="2 3">52</strain>
    </source>
</reference>
<organism evidence="2 3">
    <name type="scientific">Ralstonia pickettii</name>
    <name type="common">Burkholderia pickettii</name>
    <dbReference type="NCBI Taxonomy" id="329"/>
    <lineage>
        <taxon>Bacteria</taxon>
        <taxon>Pseudomonadati</taxon>
        <taxon>Pseudomonadota</taxon>
        <taxon>Betaproteobacteria</taxon>
        <taxon>Burkholderiales</taxon>
        <taxon>Burkholderiaceae</taxon>
        <taxon>Ralstonia</taxon>
    </lineage>
</organism>
<dbReference type="RefSeq" id="WP_102065212.1">
    <property type="nucleotide sequence ID" value="NZ_PKQE01000002.1"/>
</dbReference>
<dbReference type="AlphaFoldDB" id="A0A2N4TQT6"/>
<proteinExistence type="predicted"/>
<protein>
    <recommendedName>
        <fullName evidence="4">Lipoprotein</fullName>
    </recommendedName>
</protein>
<dbReference type="Gene3D" id="3.40.50.10610">
    <property type="entry name" value="ABC-type transport auxiliary lipoprotein component"/>
    <property type="match status" value="1"/>
</dbReference>
<comment type="caution">
    <text evidence="2">The sequence shown here is derived from an EMBL/GenBank/DDBJ whole genome shotgun (WGS) entry which is preliminary data.</text>
</comment>
<evidence type="ECO:0000313" key="3">
    <source>
        <dbReference type="Proteomes" id="UP000234456"/>
    </source>
</evidence>
<accession>A0A2N4TQT6</accession>
<sequence length="220" mass="22715">MAKRFLKLFAVAGVVTLMAGCAVPTKNVDYAAFKASKPRSIVVLPPLNESPDVGATYGMLSQVTVPLAEAGYYVLPVALVDETFRQNGLNTAGDIHGVPVAKLHDIFGADAALYITVTQYGSKYMVVSSSTVVSADAKLVDLKSGQTLWTGRASASNNEGGNNSGGGLIGMLVSAAVNQIIANVTDQGYKVAGTTSARLLSAGQPGGLLYGPRSPKYGTD</sequence>
<feature type="signal peptide" evidence="1">
    <location>
        <begin position="1"/>
        <end position="19"/>
    </location>
</feature>
<dbReference type="OrthoDB" id="1014694at2"/>
<evidence type="ECO:0000256" key="1">
    <source>
        <dbReference type="SAM" id="SignalP"/>
    </source>
</evidence>
<dbReference type="Pfam" id="PF05643">
    <property type="entry name" value="GNA1162-like"/>
    <property type="match status" value="1"/>
</dbReference>
<dbReference type="PROSITE" id="PS51257">
    <property type="entry name" value="PROKAR_LIPOPROTEIN"/>
    <property type="match status" value="1"/>
</dbReference>
<feature type="chain" id="PRO_5014619795" description="Lipoprotein" evidence="1">
    <location>
        <begin position="20"/>
        <end position="220"/>
    </location>
</feature>
<keyword evidence="1" id="KW-0732">Signal</keyword>
<name>A0A2N4TQT6_RALPI</name>
<dbReference type="EMBL" id="PKQE01000002">
    <property type="protein sequence ID" value="PLC42068.1"/>
    <property type="molecule type" value="Genomic_DNA"/>
</dbReference>
<evidence type="ECO:0008006" key="4">
    <source>
        <dbReference type="Google" id="ProtNLM"/>
    </source>
</evidence>
<evidence type="ECO:0000313" key="2">
    <source>
        <dbReference type="EMBL" id="PLC42068.1"/>
    </source>
</evidence>
<gene>
    <name evidence="2" type="ORF">C0Q88_08695</name>
</gene>
<dbReference type="InterPro" id="IPR008517">
    <property type="entry name" value="GNA1162-like"/>
</dbReference>